<dbReference type="Proteomes" id="UP000007151">
    <property type="component" value="Unassembled WGS sequence"/>
</dbReference>
<keyword evidence="2" id="KW-1185">Reference proteome</keyword>
<dbReference type="GO" id="GO:0005615">
    <property type="term" value="C:extracellular space"/>
    <property type="evidence" value="ECO:0007669"/>
    <property type="project" value="TreeGrafter"/>
</dbReference>
<gene>
    <name evidence="1" type="ORF">KGM_209226</name>
</gene>
<dbReference type="InterPro" id="IPR038606">
    <property type="entry name" value="To_sf"/>
</dbReference>
<evidence type="ECO:0000313" key="2">
    <source>
        <dbReference type="Proteomes" id="UP000007151"/>
    </source>
</evidence>
<sequence>MSEEQSLVKPRKCYITDTLCLTARAQENVSVFVKGLEDVPTEKLEPLCIEHLKKEKDGLIFEALAVRNEGFKDLVIDELRIDMASNVMRLVFHSDFKLKGQYKMDGLLFKMPISGEGDMEITMNNTNIVMVMPFEIYLDSLNRSFMDLKNFTYNFDVKDSANFNFSNLFYGDQEKSDHIHTYFVENWRLVIQVFGPMIFDDVNPKVFNALATFMRSKPLQDLQL</sequence>
<organism evidence="1 2">
    <name type="scientific">Danaus plexippus plexippus</name>
    <dbReference type="NCBI Taxonomy" id="278856"/>
    <lineage>
        <taxon>Eukaryota</taxon>
        <taxon>Metazoa</taxon>
        <taxon>Ecdysozoa</taxon>
        <taxon>Arthropoda</taxon>
        <taxon>Hexapoda</taxon>
        <taxon>Insecta</taxon>
        <taxon>Pterygota</taxon>
        <taxon>Neoptera</taxon>
        <taxon>Endopterygota</taxon>
        <taxon>Lepidoptera</taxon>
        <taxon>Glossata</taxon>
        <taxon>Ditrysia</taxon>
        <taxon>Papilionoidea</taxon>
        <taxon>Nymphalidae</taxon>
        <taxon>Danainae</taxon>
        <taxon>Danaini</taxon>
        <taxon>Danaina</taxon>
        <taxon>Danaus</taxon>
        <taxon>Danaus</taxon>
    </lineage>
</organism>
<dbReference type="STRING" id="278856.A0A212F9D5"/>
<dbReference type="AlphaFoldDB" id="A0A212F9D5"/>
<protein>
    <submittedName>
        <fullName evidence="1">Juvenile hormone binding protein wdS3-0639</fullName>
    </submittedName>
</protein>
<reference evidence="1 2" key="1">
    <citation type="journal article" date="2011" name="Cell">
        <title>The monarch butterfly genome yields insights into long-distance migration.</title>
        <authorList>
            <person name="Zhan S."/>
            <person name="Merlin C."/>
            <person name="Boore J.L."/>
            <person name="Reppert S.M."/>
        </authorList>
    </citation>
    <scope>NUCLEOTIDE SEQUENCE [LARGE SCALE GENOMIC DNA]</scope>
    <source>
        <strain evidence="1">F-2</strain>
    </source>
</reference>
<proteinExistence type="predicted"/>
<dbReference type="SMART" id="SM00700">
    <property type="entry name" value="JHBP"/>
    <property type="match status" value="1"/>
</dbReference>
<dbReference type="Gene3D" id="3.15.10.30">
    <property type="entry name" value="Haemolymph juvenile hormone binding protein"/>
    <property type="match status" value="1"/>
</dbReference>
<dbReference type="PANTHER" id="PTHR11008:SF32">
    <property type="entry name" value="CIRCADIAN CLOCK-CONTROLLED PROTEIN DAYWAKE-RELATED"/>
    <property type="match status" value="1"/>
</dbReference>
<dbReference type="InParanoid" id="A0A212F9D5"/>
<dbReference type="InterPro" id="IPR010562">
    <property type="entry name" value="Haemolymph_juvenile_hormone-bd"/>
</dbReference>
<dbReference type="Pfam" id="PF06585">
    <property type="entry name" value="JHBP"/>
    <property type="match status" value="1"/>
</dbReference>
<name>A0A212F9D5_DANPL</name>
<dbReference type="PANTHER" id="PTHR11008">
    <property type="entry name" value="PROTEIN TAKEOUT-LIKE PROTEIN"/>
    <property type="match status" value="1"/>
</dbReference>
<evidence type="ECO:0000313" key="1">
    <source>
        <dbReference type="EMBL" id="OWR50341.1"/>
    </source>
</evidence>
<dbReference type="KEGG" id="dpl:KGM_209226"/>
<dbReference type="EMBL" id="AGBW02009605">
    <property type="protein sequence ID" value="OWR50341.1"/>
    <property type="molecule type" value="Genomic_DNA"/>
</dbReference>
<comment type="caution">
    <text evidence="1">The sequence shown here is derived from an EMBL/GenBank/DDBJ whole genome shotgun (WGS) entry which is preliminary data.</text>
</comment>
<accession>A0A212F9D5</accession>